<keyword evidence="2" id="KW-1185">Reference proteome</keyword>
<dbReference type="InterPro" id="IPR036259">
    <property type="entry name" value="MFS_trans_sf"/>
</dbReference>
<dbReference type="EMBL" id="CP014163">
    <property type="protein sequence ID" value="AMB99081.1"/>
    <property type="molecule type" value="Genomic_DNA"/>
</dbReference>
<evidence type="ECO:0000313" key="2">
    <source>
        <dbReference type="Proteomes" id="UP000062260"/>
    </source>
</evidence>
<dbReference type="SUPFAM" id="SSF103473">
    <property type="entry name" value="MFS general substrate transporter"/>
    <property type="match status" value="1"/>
</dbReference>
<dbReference type="Proteomes" id="UP000062260">
    <property type="component" value="Chromosome"/>
</dbReference>
<dbReference type="AlphaFoldDB" id="A0A109RGQ5"/>
<dbReference type="GO" id="GO:0015293">
    <property type="term" value="F:symporter activity"/>
    <property type="evidence" value="ECO:0007669"/>
    <property type="project" value="InterPro"/>
</dbReference>
<dbReference type="InterPro" id="IPR039672">
    <property type="entry name" value="MFS_2"/>
</dbReference>
<name>A0A109RGQ5_9LACT</name>
<dbReference type="KEGG" id="auh:AWM75_03275"/>
<protein>
    <submittedName>
        <fullName evidence="1">MFS transporter</fullName>
    </submittedName>
</protein>
<dbReference type="PANTHER" id="PTHR11328">
    <property type="entry name" value="MAJOR FACILITATOR SUPERFAMILY DOMAIN-CONTAINING PROTEIN"/>
    <property type="match status" value="1"/>
</dbReference>
<dbReference type="RefSeq" id="WP_067978175.1">
    <property type="nucleotide sequence ID" value="NZ_CP014163.1"/>
</dbReference>
<accession>A0A109RGQ5</accession>
<dbReference type="PANTHER" id="PTHR11328:SF24">
    <property type="entry name" value="MAJOR FACILITATOR SUPERFAMILY (MFS) PROFILE DOMAIN-CONTAINING PROTEIN"/>
    <property type="match status" value="1"/>
</dbReference>
<dbReference type="CDD" id="cd17332">
    <property type="entry name" value="MFS_MelB_like"/>
    <property type="match status" value="1"/>
</dbReference>
<dbReference type="Pfam" id="PF13347">
    <property type="entry name" value="MFS_2"/>
    <property type="match status" value="1"/>
</dbReference>
<dbReference type="NCBIfam" id="TIGR00792">
    <property type="entry name" value="gph"/>
    <property type="match status" value="1"/>
</dbReference>
<dbReference type="STRING" id="128944.AWM75_03275"/>
<reference evidence="1 2" key="1">
    <citation type="journal article" date="2016" name="Genome Announc.">
        <title>Complete Genome Sequences of Aerococcus christensenii CCUG 28831T, Aerococcus sanguinicola CCUG 43001T, Aerococcus urinae CCUG 36881T, Aerococcus urinaeequi CCUG 28094T, Aerococcus urinaehominis CCUG 42038 BT, and Aerococcus viridans CCUG 4311T.</title>
        <authorList>
            <person name="Carkaci D."/>
            <person name="Dargis R."/>
            <person name="Nielsen X.C."/>
            <person name="Skovgaard O."/>
            <person name="Fuursted K."/>
            <person name="Christensen J.J."/>
        </authorList>
    </citation>
    <scope>NUCLEOTIDE SEQUENCE [LARGE SCALE GENOMIC DNA]</scope>
    <source>
        <strain evidence="1 2">CCUG42038B</strain>
    </source>
</reference>
<dbReference type="GO" id="GO:0006814">
    <property type="term" value="P:sodium ion transport"/>
    <property type="evidence" value="ECO:0007669"/>
    <property type="project" value="InterPro"/>
</dbReference>
<dbReference type="Gene3D" id="1.20.1250.20">
    <property type="entry name" value="MFS general substrate transporter like domains"/>
    <property type="match status" value="2"/>
</dbReference>
<reference evidence="2" key="2">
    <citation type="submission" date="2016-01" db="EMBL/GenBank/DDBJ databases">
        <title>Six Aerococcus type strain genome sequencing and assembly using PacBio and Illumina Hiseq.</title>
        <authorList>
            <person name="Carkaci D."/>
            <person name="Dargis R."/>
            <person name="Nielsen X.C."/>
            <person name="Skovgaard O."/>
            <person name="Fuursted K."/>
            <person name="Christensen J.J."/>
        </authorList>
    </citation>
    <scope>NUCLEOTIDE SEQUENCE [LARGE SCALE GENOMIC DNA]</scope>
    <source>
        <strain evidence="2">CCUG42038B</strain>
    </source>
</reference>
<evidence type="ECO:0000313" key="1">
    <source>
        <dbReference type="EMBL" id="AMB99081.1"/>
    </source>
</evidence>
<gene>
    <name evidence="1" type="ORF">AWM75_03275</name>
</gene>
<dbReference type="GO" id="GO:0005886">
    <property type="term" value="C:plasma membrane"/>
    <property type="evidence" value="ECO:0007669"/>
    <property type="project" value="TreeGrafter"/>
</dbReference>
<sequence length="460" mass="49766">MATNAVEKPFGMRDKVGYMFGDLGNDMTFHLQSMFLMVFYTEVLGIQASAVGTLFLVSRIVDAFTDVGMGRIVDTAKPHPDGKFRVWIKRIAGPVALASFLMYQTGMQDASMTTKIIYMYVTYILWGSICYTAINIPYGSMASAITADPDGRTQLSTFRTVGATLASLVIGAITPIFIYDAAGSVKTDITFTVVAGVFSLLAIAFYALCYFMTTERVKITNSESQERKPFLETMGTIFSSRALAGIIIAALFMICGQLMMGSMNNYVFPNYYSSSTGISLVNTMNPLLTLLIAAPLGPGLAKRFGKKEVGAVGMIISAISYACAFLLRPDNMYVFIAFLSIAYLGFGIFNTVIWACIIDVIDDIEVQSGERDDGTIYALYSFARKLGQAFAGAASGWLLTGVGYVSGAANQTGDVIESIFNISTLVPGTAYLLAALALIFVYPLSKKRVDANAEVLASRR</sequence>
<proteinExistence type="predicted"/>
<dbReference type="InterPro" id="IPR001927">
    <property type="entry name" value="Na/Gal_symport"/>
</dbReference>
<organism evidence="1 2">
    <name type="scientific">Aerococcus urinaehominis</name>
    <dbReference type="NCBI Taxonomy" id="128944"/>
    <lineage>
        <taxon>Bacteria</taxon>
        <taxon>Bacillati</taxon>
        <taxon>Bacillota</taxon>
        <taxon>Bacilli</taxon>
        <taxon>Lactobacillales</taxon>
        <taxon>Aerococcaceae</taxon>
        <taxon>Aerococcus</taxon>
    </lineage>
</organism>
<dbReference type="GO" id="GO:0008643">
    <property type="term" value="P:carbohydrate transport"/>
    <property type="evidence" value="ECO:0007669"/>
    <property type="project" value="InterPro"/>
</dbReference>